<comment type="caution">
    <text evidence="2">The sequence shown here is derived from an EMBL/GenBank/DDBJ whole genome shotgun (WGS) entry which is preliminary data.</text>
</comment>
<accession>A0AAD5E9M7</accession>
<evidence type="ECO:0000256" key="1">
    <source>
        <dbReference type="SAM" id="MobiDB-lite"/>
    </source>
</evidence>
<proteinExistence type="predicted"/>
<name>A0AAD5E9M7_UMBRA</name>
<keyword evidence="3" id="KW-1185">Reference proteome</keyword>
<dbReference type="RefSeq" id="XP_051443204.1">
    <property type="nucleotide sequence ID" value="XM_051590257.1"/>
</dbReference>
<organism evidence="2 3">
    <name type="scientific">Umbelopsis ramanniana AG</name>
    <dbReference type="NCBI Taxonomy" id="1314678"/>
    <lineage>
        <taxon>Eukaryota</taxon>
        <taxon>Fungi</taxon>
        <taxon>Fungi incertae sedis</taxon>
        <taxon>Mucoromycota</taxon>
        <taxon>Mucoromycotina</taxon>
        <taxon>Umbelopsidomycetes</taxon>
        <taxon>Umbelopsidales</taxon>
        <taxon>Umbelopsidaceae</taxon>
        <taxon>Umbelopsis</taxon>
    </lineage>
</organism>
<feature type="region of interest" description="Disordered" evidence="1">
    <location>
        <begin position="142"/>
        <end position="164"/>
    </location>
</feature>
<dbReference type="AlphaFoldDB" id="A0AAD5E9M7"/>
<gene>
    <name evidence="2" type="ORF">K450DRAFT_248635</name>
</gene>
<dbReference type="GeneID" id="75915601"/>
<sequence length="198" mass="21991">MSVTATLPPVVAPEQKKSKFWLKRTTTNTPQSIDTETPKKGGPKMPTLFVPPILNHGRRNKTAAQLYKLSTINDSGIYMPPSPTEEKGDQWVSTDENYFDFHLPSPDRLTVQHAANKDSQYNFYTPSMVAFDANKAKRMTWAGPATQSDTTSEDDDQSICSLPTEATTPVDISMVVDKKDSTFVPKFSQWEDATLVAA</sequence>
<evidence type="ECO:0000313" key="2">
    <source>
        <dbReference type="EMBL" id="KAI8578200.1"/>
    </source>
</evidence>
<evidence type="ECO:0000313" key="3">
    <source>
        <dbReference type="Proteomes" id="UP001206595"/>
    </source>
</evidence>
<dbReference type="EMBL" id="MU620932">
    <property type="protein sequence ID" value="KAI8578200.1"/>
    <property type="molecule type" value="Genomic_DNA"/>
</dbReference>
<protein>
    <submittedName>
        <fullName evidence="2">Uncharacterized protein</fullName>
    </submittedName>
</protein>
<reference evidence="2" key="2">
    <citation type="journal article" date="2022" name="Proc. Natl. Acad. Sci. U.S.A.">
        <title>Diploid-dominant life cycles characterize the early evolution of Fungi.</title>
        <authorList>
            <person name="Amses K.R."/>
            <person name="Simmons D.R."/>
            <person name="Longcore J.E."/>
            <person name="Mondo S.J."/>
            <person name="Seto K."/>
            <person name="Jeronimo G.H."/>
            <person name="Bonds A.E."/>
            <person name="Quandt C.A."/>
            <person name="Davis W.J."/>
            <person name="Chang Y."/>
            <person name="Federici B.A."/>
            <person name="Kuo A."/>
            <person name="LaButti K."/>
            <person name="Pangilinan J."/>
            <person name="Andreopoulos W."/>
            <person name="Tritt A."/>
            <person name="Riley R."/>
            <person name="Hundley H."/>
            <person name="Johnson J."/>
            <person name="Lipzen A."/>
            <person name="Barry K."/>
            <person name="Lang B.F."/>
            <person name="Cuomo C.A."/>
            <person name="Buchler N.E."/>
            <person name="Grigoriev I.V."/>
            <person name="Spatafora J.W."/>
            <person name="Stajich J.E."/>
            <person name="James T.Y."/>
        </authorList>
    </citation>
    <scope>NUCLEOTIDE SEQUENCE</scope>
    <source>
        <strain evidence="2">AG</strain>
    </source>
</reference>
<reference evidence="2" key="1">
    <citation type="submission" date="2021-06" db="EMBL/GenBank/DDBJ databases">
        <authorList>
            <consortium name="DOE Joint Genome Institute"/>
            <person name="Mondo S.J."/>
            <person name="Amses K.R."/>
            <person name="Simmons D.R."/>
            <person name="Longcore J.E."/>
            <person name="Seto K."/>
            <person name="Alves G.H."/>
            <person name="Bonds A.E."/>
            <person name="Quandt C.A."/>
            <person name="Davis W.J."/>
            <person name="Chang Y."/>
            <person name="Letcher P.M."/>
            <person name="Powell M.J."/>
            <person name="Kuo A."/>
            <person name="Labutti K."/>
            <person name="Pangilinan J."/>
            <person name="Andreopoulos W."/>
            <person name="Tritt A."/>
            <person name="Riley R."/>
            <person name="Hundley H."/>
            <person name="Johnson J."/>
            <person name="Lipzen A."/>
            <person name="Barry K."/>
            <person name="Berbee M.L."/>
            <person name="Buchler N.E."/>
            <person name="Grigoriev I.V."/>
            <person name="Spatafora J.W."/>
            <person name="Stajich J.E."/>
            <person name="James T.Y."/>
        </authorList>
    </citation>
    <scope>NUCLEOTIDE SEQUENCE</scope>
    <source>
        <strain evidence="2">AG</strain>
    </source>
</reference>
<dbReference type="Proteomes" id="UP001206595">
    <property type="component" value="Unassembled WGS sequence"/>
</dbReference>
<feature type="compositionally biased region" description="Polar residues" evidence="1">
    <location>
        <begin position="24"/>
        <end position="35"/>
    </location>
</feature>
<feature type="region of interest" description="Disordered" evidence="1">
    <location>
        <begin position="1"/>
        <end position="46"/>
    </location>
</feature>